<dbReference type="Proteomes" id="UP000016922">
    <property type="component" value="Unassembled WGS sequence"/>
</dbReference>
<dbReference type="PANTHER" id="PTHR39476">
    <property type="entry name" value="NADH:UBIQUINONE OXIDOREDUCTASE 6.6KD SUBUNIT"/>
    <property type="match status" value="1"/>
</dbReference>
<dbReference type="OrthoDB" id="15108at2759"/>
<feature type="transmembrane region" description="Helical" evidence="1">
    <location>
        <begin position="35"/>
        <end position="54"/>
    </location>
</feature>
<name>S3DXX0_GLAL2</name>
<reference evidence="2 3" key="1">
    <citation type="journal article" date="2013" name="BMC Genomics">
        <title>Genomics-driven discovery of the pneumocandin biosynthetic gene cluster in the fungus Glarea lozoyensis.</title>
        <authorList>
            <person name="Chen L."/>
            <person name="Yue Q."/>
            <person name="Zhang X."/>
            <person name="Xiang M."/>
            <person name="Wang C."/>
            <person name="Li S."/>
            <person name="Che Y."/>
            <person name="Ortiz-Lopez F.J."/>
            <person name="Bills G.F."/>
            <person name="Liu X."/>
            <person name="An Z."/>
        </authorList>
    </citation>
    <scope>NUCLEOTIDE SEQUENCE [LARGE SCALE GENOMIC DNA]</scope>
    <source>
        <strain evidence="3">ATCC 20868 / MF5171</strain>
    </source>
</reference>
<evidence type="ECO:0000256" key="1">
    <source>
        <dbReference type="SAM" id="Phobius"/>
    </source>
</evidence>
<evidence type="ECO:0000313" key="2">
    <source>
        <dbReference type="EMBL" id="EPE36756.1"/>
    </source>
</evidence>
<dbReference type="STRING" id="1116229.S3DXX0"/>
<dbReference type="HOGENOM" id="CLU_183941_2_0_1"/>
<evidence type="ECO:0000313" key="3">
    <source>
        <dbReference type="Proteomes" id="UP000016922"/>
    </source>
</evidence>
<dbReference type="RefSeq" id="XP_008076071.1">
    <property type="nucleotide sequence ID" value="XM_008077880.1"/>
</dbReference>
<protein>
    <recommendedName>
        <fullName evidence="4">NADH-ubiquinone oxidoreductase B15 subunit</fullName>
    </recommendedName>
</protein>
<gene>
    <name evidence="2" type="ORF">GLAREA_08919</name>
</gene>
<dbReference type="GeneID" id="19467967"/>
<organism evidence="2 3">
    <name type="scientific">Glarea lozoyensis (strain ATCC 20868 / MF5171)</name>
    <dbReference type="NCBI Taxonomy" id="1116229"/>
    <lineage>
        <taxon>Eukaryota</taxon>
        <taxon>Fungi</taxon>
        <taxon>Dikarya</taxon>
        <taxon>Ascomycota</taxon>
        <taxon>Pezizomycotina</taxon>
        <taxon>Leotiomycetes</taxon>
        <taxon>Helotiales</taxon>
        <taxon>Helotiaceae</taxon>
        <taxon>Glarea</taxon>
    </lineage>
</organism>
<dbReference type="PANTHER" id="PTHR39476:SF1">
    <property type="entry name" value="NADH DEHYDROGENASE [UBIQUINONE] 1 BETA SUBCOMPLEX SUBUNIT 4"/>
    <property type="match status" value="1"/>
</dbReference>
<proteinExistence type="predicted"/>
<dbReference type="KEGG" id="glz:GLAREA_08919"/>
<dbReference type="AlphaFoldDB" id="S3DXX0"/>
<keyword evidence="1" id="KW-0812">Transmembrane</keyword>
<accession>S3DXX0</accession>
<evidence type="ECO:0008006" key="4">
    <source>
        <dbReference type="Google" id="ProtNLM"/>
    </source>
</evidence>
<keyword evidence="1" id="KW-1133">Transmembrane helix</keyword>
<keyword evidence="1" id="KW-0472">Membrane</keyword>
<dbReference type="EMBL" id="KE145352">
    <property type="protein sequence ID" value="EPE36756.1"/>
    <property type="molecule type" value="Genomic_DNA"/>
</dbReference>
<sequence length="67" mass="8100">MAGHNFDYDPALLKYNSVIQSRHKYFRWTGRTARITFAYMFLFPAFIGVLAYRYEVCNTRAGYRNWY</sequence>
<keyword evidence="3" id="KW-1185">Reference proteome</keyword>